<feature type="domain" description="Xylanolytic transcriptional activator regulatory" evidence="6">
    <location>
        <begin position="264"/>
        <end position="337"/>
    </location>
</feature>
<dbReference type="Pfam" id="PF04082">
    <property type="entry name" value="Fungal_trans"/>
    <property type="match status" value="1"/>
</dbReference>
<evidence type="ECO:0000313" key="7">
    <source>
        <dbReference type="EMBL" id="KAK5052048.1"/>
    </source>
</evidence>
<reference evidence="7 8" key="1">
    <citation type="submission" date="2023-08" db="EMBL/GenBank/DDBJ databases">
        <title>Black Yeasts Isolated from many extreme environments.</title>
        <authorList>
            <person name="Coleine C."/>
            <person name="Stajich J.E."/>
            <person name="Selbmann L."/>
        </authorList>
    </citation>
    <scope>NUCLEOTIDE SEQUENCE [LARGE SCALE GENOMIC DNA]</scope>
    <source>
        <strain evidence="7 8">CCFEE 5792</strain>
    </source>
</reference>
<keyword evidence="2" id="KW-0238">DNA-binding</keyword>
<dbReference type="AlphaFoldDB" id="A0AAV9N922"/>
<feature type="compositionally biased region" description="Low complexity" evidence="5">
    <location>
        <begin position="816"/>
        <end position="831"/>
    </location>
</feature>
<evidence type="ECO:0000256" key="2">
    <source>
        <dbReference type="ARBA" id="ARBA00023125"/>
    </source>
</evidence>
<feature type="compositionally biased region" description="Basic residues" evidence="5">
    <location>
        <begin position="748"/>
        <end position="775"/>
    </location>
</feature>
<dbReference type="CDD" id="cd12148">
    <property type="entry name" value="fungal_TF_MHR"/>
    <property type="match status" value="1"/>
</dbReference>
<dbReference type="GO" id="GO:0000981">
    <property type="term" value="F:DNA-binding transcription factor activity, RNA polymerase II-specific"/>
    <property type="evidence" value="ECO:0007669"/>
    <property type="project" value="TreeGrafter"/>
</dbReference>
<evidence type="ECO:0000256" key="4">
    <source>
        <dbReference type="ARBA" id="ARBA00023242"/>
    </source>
</evidence>
<dbReference type="GO" id="GO:0005634">
    <property type="term" value="C:nucleus"/>
    <property type="evidence" value="ECO:0007669"/>
    <property type="project" value="TreeGrafter"/>
</dbReference>
<dbReference type="Pfam" id="PF08648">
    <property type="entry name" value="SNRNP27"/>
    <property type="match status" value="1"/>
</dbReference>
<protein>
    <recommendedName>
        <fullName evidence="6">Xylanolytic transcriptional activator regulatory domain-containing protein</fullName>
    </recommendedName>
</protein>
<dbReference type="GeneID" id="89971051"/>
<organism evidence="7 8">
    <name type="scientific">Exophiala bonariae</name>
    <dbReference type="NCBI Taxonomy" id="1690606"/>
    <lineage>
        <taxon>Eukaryota</taxon>
        <taxon>Fungi</taxon>
        <taxon>Dikarya</taxon>
        <taxon>Ascomycota</taxon>
        <taxon>Pezizomycotina</taxon>
        <taxon>Eurotiomycetes</taxon>
        <taxon>Chaetothyriomycetidae</taxon>
        <taxon>Chaetothyriales</taxon>
        <taxon>Herpotrichiellaceae</taxon>
        <taxon>Exophiala</taxon>
    </lineage>
</organism>
<dbReference type="EMBL" id="JAVRRD010000014">
    <property type="protein sequence ID" value="KAK5052048.1"/>
    <property type="molecule type" value="Genomic_DNA"/>
</dbReference>
<proteinExistence type="predicted"/>
<accession>A0AAV9N922</accession>
<feature type="compositionally biased region" description="Basic and acidic residues" evidence="5">
    <location>
        <begin position="634"/>
        <end position="643"/>
    </location>
</feature>
<evidence type="ECO:0000256" key="1">
    <source>
        <dbReference type="ARBA" id="ARBA00023015"/>
    </source>
</evidence>
<gene>
    <name evidence="7" type="ORF">LTR84_002852</name>
</gene>
<dbReference type="GO" id="GO:0008380">
    <property type="term" value="P:RNA splicing"/>
    <property type="evidence" value="ECO:0007669"/>
    <property type="project" value="InterPro"/>
</dbReference>
<dbReference type="RefSeq" id="XP_064706062.1">
    <property type="nucleotide sequence ID" value="XM_064846452.1"/>
</dbReference>
<dbReference type="InterPro" id="IPR013957">
    <property type="entry name" value="SNRNP27"/>
</dbReference>
<evidence type="ECO:0000313" key="8">
    <source>
        <dbReference type="Proteomes" id="UP001358417"/>
    </source>
</evidence>
<evidence type="ECO:0000259" key="6">
    <source>
        <dbReference type="SMART" id="SM00906"/>
    </source>
</evidence>
<keyword evidence="8" id="KW-1185">Reference proteome</keyword>
<evidence type="ECO:0000256" key="5">
    <source>
        <dbReference type="SAM" id="MobiDB-lite"/>
    </source>
</evidence>
<name>A0AAV9N922_9EURO</name>
<comment type="caution">
    <text evidence="7">The sequence shown here is derived from an EMBL/GenBank/DDBJ whole genome shotgun (WGS) entry which is preliminary data.</text>
</comment>
<evidence type="ECO:0000256" key="3">
    <source>
        <dbReference type="ARBA" id="ARBA00023163"/>
    </source>
</evidence>
<dbReference type="Proteomes" id="UP001358417">
    <property type="component" value="Unassembled WGS sequence"/>
</dbReference>
<dbReference type="GO" id="GO:0000435">
    <property type="term" value="P:positive regulation of transcription from RNA polymerase II promoter by galactose"/>
    <property type="evidence" value="ECO:0007669"/>
    <property type="project" value="TreeGrafter"/>
</dbReference>
<sequence>MGFECEYHQVTDSANVIVGKDYLSTLEVRLKTLETALANVQGQLHEIRHSNERKPRPSSPSDCQELTNGIVLQDSERESEQVDAMGAVVFMNEDESGDVALHSPEGDTNSERFKDGGLFNFSKLNSPQSNLSSKYKGIVDIYAIPPEPQVMDLLHRYFSYPGYFFPYIHEDTFIETYNQIKNAKRPSVTRSWLGLFNIVLAMAVSTKIDKNVDAVERFHESDIYYQRAYGLCGKLMLRGASLEIVQYLLLMGQYLQGTQKSIEAWVVHGLAVKAAIQLGIHSSEASKHLTPLEREVRKRTWFGCVIHDRALALTFGRPCTIPDDYVKLELPKEDGFYPVPSASNSSEARNSINIHFLNATIQVYNILWAIIEQLYGQNIGCGGSLNTNEIVTRLFSLEQKLSSWEQDLRPELRSLTYDQLMIMRGQTALTANQRAAQTLRIVLTLRHLNIRLLLHRPILVKFLEPESDSFDDIHDLQILRQIGSHSLQVCMHIAEEIISIVHTVVMSLGTTRTTIGAWWYTLYYTFNAALVVFGCFLIGRSEANIHSDFAKVTAADTVALLDKAIVATENVDKGNHIVDRYKPTSNNITGPSRELVGMSEAGFMVDSADMLGFDDSTFARPTPRKPLQSQNITPEKRMDEPPAKRARRAGDSNSRPSPEPSSSGRSKTVRASRRDDGNSRRNRSRSRSYDQGDRQKEDHRSREQSHRNRDRERDLDRTRDRDRGARDEDRDRERGNGGRQSNGAGHRERSRSRERHRSSKDHRSERSHRHSRSRSPVRNGNSNTPVRARSPPRRSDHDRIRPSNHIKPEEDRPKGTATASSTSTKSDNAKAPPNVKDDAMVVDEDEDDALLRRMMGFTTFKTTQDTKVPGNQIYGVRKEKKTEYRQYMNRVGGFNRPLSPSRM</sequence>
<feature type="compositionally biased region" description="Polar residues" evidence="5">
    <location>
        <begin position="776"/>
        <end position="785"/>
    </location>
</feature>
<dbReference type="SMART" id="SM00906">
    <property type="entry name" value="Fungal_trans"/>
    <property type="match status" value="1"/>
</dbReference>
<dbReference type="PANTHER" id="PTHR47424">
    <property type="entry name" value="REGULATORY PROTEIN GAL4"/>
    <property type="match status" value="1"/>
</dbReference>
<keyword evidence="4" id="KW-0539">Nucleus</keyword>
<feature type="compositionally biased region" description="Basic and acidic residues" evidence="5">
    <location>
        <begin position="46"/>
        <end position="55"/>
    </location>
</feature>
<dbReference type="GO" id="GO:0000978">
    <property type="term" value="F:RNA polymerase II cis-regulatory region sequence-specific DNA binding"/>
    <property type="evidence" value="ECO:0007669"/>
    <property type="project" value="TreeGrafter"/>
</dbReference>
<keyword evidence="3" id="KW-0804">Transcription</keyword>
<dbReference type="GO" id="GO:0008270">
    <property type="term" value="F:zinc ion binding"/>
    <property type="evidence" value="ECO:0007669"/>
    <property type="project" value="InterPro"/>
</dbReference>
<feature type="compositionally biased region" description="Low complexity" evidence="5">
    <location>
        <begin position="652"/>
        <end position="666"/>
    </location>
</feature>
<dbReference type="InterPro" id="IPR007219">
    <property type="entry name" value="XnlR_reg_dom"/>
</dbReference>
<feature type="compositionally biased region" description="Basic and acidic residues" evidence="5">
    <location>
        <begin position="687"/>
        <end position="736"/>
    </location>
</feature>
<feature type="region of interest" description="Disordered" evidence="5">
    <location>
        <begin position="614"/>
        <end position="838"/>
    </location>
</feature>
<dbReference type="InterPro" id="IPR051127">
    <property type="entry name" value="Fungal_SecMet_Regulators"/>
</dbReference>
<dbReference type="PANTHER" id="PTHR47424:SF3">
    <property type="entry name" value="REGULATORY PROTEIN GAL4"/>
    <property type="match status" value="1"/>
</dbReference>
<feature type="region of interest" description="Disordered" evidence="5">
    <location>
        <begin position="46"/>
        <end position="65"/>
    </location>
</feature>
<feature type="compositionally biased region" description="Basic and acidic residues" evidence="5">
    <location>
        <begin position="793"/>
        <end position="814"/>
    </location>
</feature>
<dbReference type="GO" id="GO:0006351">
    <property type="term" value="P:DNA-templated transcription"/>
    <property type="evidence" value="ECO:0007669"/>
    <property type="project" value="InterPro"/>
</dbReference>
<keyword evidence="1" id="KW-0805">Transcription regulation</keyword>